<feature type="transmembrane region" description="Helical" evidence="1">
    <location>
        <begin position="46"/>
        <end position="67"/>
    </location>
</feature>
<gene>
    <name evidence="3" type="ORF">F4X14_17595</name>
</gene>
<keyword evidence="1" id="KW-0812">Transmembrane</keyword>
<evidence type="ECO:0000259" key="2">
    <source>
        <dbReference type="Pfam" id="PF13248"/>
    </source>
</evidence>
<dbReference type="Pfam" id="PF13248">
    <property type="entry name" value="Zn_ribbon_3"/>
    <property type="match status" value="1"/>
</dbReference>
<name>A0A6B1DBH1_9CHLR</name>
<dbReference type="AlphaFoldDB" id="A0A6B1DBH1"/>
<keyword evidence="1" id="KW-0472">Membrane</keyword>
<dbReference type="EMBL" id="VXMH01000096">
    <property type="protein sequence ID" value="MYC96783.1"/>
    <property type="molecule type" value="Genomic_DNA"/>
</dbReference>
<protein>
    <submittedName>
        <fullName evidence="3">Zinc ribbon domain-containing protein</fullName>
    </submittedName>
</protein>
<proteinExistence type="predicted"/>
<comment type="caution">
    <text evidence="3">The sequence shown here is derived from an EMBL/GenBank/DDBJ whole genome shotgun (WGS) entry which is preliminary data.</text>
</comment>
<accession>A0A6B1DBH1</accession>
<evidence type="ECO:0000313" key="3">
    <source>
        <dbReference type="EMBL" id="MYC96783.1"/>
    </source>
</evidence>
<organism evidence="3">
    <name type="scientific">Caldilineaceae bacterium SB0661_bin_32</name>
    <dbReference type="NCBI Taxonomy" id="2605255"/>
    <lineage>
        <taxon>Bacteria</taxon>
        <taxon>Bacillati</taxon>
        <taxon>Chloroflexota</taxon>
        <taxon>Caldilineae</taxon>
        <taxon>Caldilineales</taxon>
        <taxon>Caldilineaceae</taxon>
    </lineage>
</organism>
<feature type="transmembrane region" description="Helical" evidence="1">
    <location>
        <begin position="18"/>
        <end position="39"/>
    </location>
</feature>
<reference evidence="3" key="1">
    <citation type="submission" date="2019-09" db="EMBL/GenBank/DDBJ databases">
        <title>Characterisation of the sponge microbiome using genome-centric metagenomics.</title>
        <authorList>
            <person name="Engelberts J.P."/>
            <person name="Robbins S.J."/>
            <person name="De Goeij J.M."/>
            <person name="Aranda M."/>
            <person name="Bell S.C."/>
            <person name="Webster N.S."/>
        </authorList>
    </citation>
    <scope>NUCLEOTIDE SEQUENCE</scope>
    <source>
        <strain evidence="3">SB0661_bin_32</strain>
    </source>
</reference>
<keyword evidence="1" id="KW-1133">Transmembrane helix</keyword>
<feature type="domain" description="Putative zinc-ribbon" evidence="2">
    <location>
        <begin position="83"/>
        <end position="107"/>
    </location>
</feature>
<sequence length="121" mass="13072">MEIPQVDLSALLGPTESIIIGAPVVVIWLLSGIVSAMVATNKGRSGCGWFLLGFLLGPMGLILSLAVSRNQAVLEQRMVQRGEMQYCPYCAEPIRAEAIKCRYCGEGFGGDQSSSQSLYMR</sequence>
<dbReference type="InterPro" id="IPR059113">
    <property type="entry name" value="Znf_ribbon"/>
</dbReference>
<evidence type="ECO:0000256" key="1">
    <source>
        <dbReference type="SAM" id="Phobius"/>
    </source>
</evidence>